<evidence type="ECO:0000259" key="9">
    <source>
        <dbReference type="SMART" id="SM00382"/>
    </source>
</evidence>
<keyword evidence="6 8" id="KW-0406">Ion transport</keyword>
<dbReference type="PROSITE" id="PS00152">
    <property type="entry name" value="ATPASE_ALPHA_BETA"/>
    <property type="match status" value="1"/>
</dbReference>
<dbReference type="InterPro" id="IPR004100">
    <property type="entry name" value="ATPase_F1/V1/A1_a/bsu_N"/>
</dbReference>
<evidence type="ECO:0000313" key="11">
    <source>
        <dbReference type="Proteomes" id="UP001200430"/>
    </source>
</evidence>
<dbReference type="NCBIfam" id="NF003220">
    <property type="entry name" value="PRK04192.1"/>
    <property type="match status" value="1"/>
</dbReference>
<dbReference type="CDD" id="cd01134">
    <property type="entry name" value="V_A-ATPase_A"/>
    <property type="match status" value="1"/>
</dbReference>
<dbReference type="Pfam" id="PF00006">
    <property type="entry name" value="ATP-synt_ab"/>
    <property type="match status" value="1"/>
</dbReference>
<sequence length="598" mass="66360">MATDKVIKGSIERISGPLVVAKGMIGASMYDVVRIGEIGLVGEIIELKDEYASIQAYEETSGLKPGEPVVSTGEPLSVELGPGLIEQFYDGVQRPLKSIEDAAQSPYIAKGIDVPALDHSRKWDFEPRLKEGDQVSQGDVLGIVQETVLVEHRIMVPIGISGKIKKISKGSFTVDDVVAVIESDDKEKHEVRMAQKWPVRKTRPVAKRLPPVTPLTTGQRVVDTFFPIAKGGTACVPGPFGSGKTVIQHQLAKWAEAQIVVYIGCGERGNEMTDVLLEFPHLEDPRSGEPLMKRTVLIANTSNMPVAAREASVYTGITMAEYYRDMGYSVALMADSTSRWAEALREMSGRLEEMPGEEGYPAYLGTRLASFYERAGRAICYGREGAEGSVSVIGAVSPPGGDLSEPVTQNTLRVTKVFWGLDAQLAYQRHFPAINWLQSYSLYTNKLDEYWDGEFDDEWTHTRVDAMGLLEEEDKLREIVRLVGIDALSRNERMILETAKSLREDFLHQNAFHETDTYTSMKKQFKMLSMIMNFHRYGMEALKNGAPMNELFNLPVREKIARMGLVSEDSLQKIDDLENVMKEEIAKLVPTGGEADVA</sequence>
<feature type="binding site" evidence="8">
    <location>
        <begin position="238"/>
        <end position="245"/>
    </location>
    <ligand>
        <name>ATP</name>
        <dbReference type="ChEBI" id="CHEBI:30616"/>
    </ligand>
</feature>
<dbReference type="Pfam" id="PF22919">
    <property type="entry name" value="ATP-synt_VA_C"/>
    <property type="match status" value="1"/>
</dbReference>
<dbReference type="SUPFAM" id="SSF52540">
    <property type="entry name" value="P-loop containing nucleoside triphosphate hydrolases"/>
    <property type="match status" value="1"/>
</dbReference>
<accession>A0ABS9EQW4</accession>
<evidence type="ECO:0000313" key="10">
    <source>
        <dbReference type="EMBL" id="MCF4143571.1"/>
    </source>
</evidence>
<protein>
    <recommendedName>
        <fullName evidence="8">V-type ATP synthase alpha chain</fullName>
        <ecNumber evidence="8">7.1.2.2</ecNumber>
    </recommendedName>
    <alternativeName>
        <fullName evidence="8">V-ATPase subunit A</fullName>
    </alternativeName>
</protein>
<keyword evidence="3 8" id="KW-0547">Nucleotide-binding</keyword>
<keyword evidence="2 8" id="KW-0813">Transport</keyword>
<dbReference type="SUPFAM" id="SSF47917">
    <property type="entry name" value="C-terminal domain of alpha and beta subunits of F1 ATP synthase"/>
    <property type="match status" value="1"/>
</dbReference>
<dbReference type="Pfam" id="PF02874">
    <property type="entry name" value="ATP-synt_ab_N"/>
    <property type="match status" value="1"/>
</dbReference>
<organism evidence="10 11">
    <name type="scientific">Dethiosulfovibrio marinus</name>
    <dbReference type="NCBI Taxonomy" id="133532"/>
    <lineage>
        <taxon>Bacteria</taxon>
        <taxon>Thermotogati</taxon>
        <taxon>Synergistota</taxon>
        <taxon>Synergistia</taxon>
        <taxon>Synergistales</taxon>
        <taxon>Dethiosulfovibrionaceae</taxon>
        <taxon>Dethiosulfovibrio</taxon>
    </lineage>
</organism>
<dbReference type="InterPro" id="IPR031686">
    <property type="entry name" value="ATP-synth_a_Xtn"/>
</dbReference>
<comment type="catalytic activity">
    <reaction evidence="8">
        <text>ATP + H2O + 4 H(+)(in) = ADP + phosphate + 5 H(+)(out)</text>
        <dbReference type="Rhea" id="RHEA:57720"/>
        <dbReference type="ChEBI" id="CHEBI:15377"/>
        <dbReference type="ChEBI" id="CHEBI:15378"/>
        <dbReference type="ChEBI" id="CHEBI:30616"/>
        <dbReference type="ChEBI" id="CHEBI:43474"/>
        <dbReference type="ChEBI" id="CHEBI:456216"/>
        <dbReference type="EC" id="7.1.2.2"/>
    </reaction>
</comment>
<dbReference type="SUPFAM" id="SSF50615">
    <property type="entry name" value="N-terminal domain of alpha and beta subunits of F1 ATP synthase"/>
    <property type="match status" value="1"/>
</dbReference>
<dbReference type="EMBL" id="JAKGUD010000018">
    <property type="protein sequence ID" value="MCF4143571.1"/>
    <property type="molecule type" value="Genomic_DNA"/>
</dbReference>
<dbReference type="CDD" id="cd18119">
    <property type="entry name" value="ATP-synt_V_A-type_alpha_N"/>
    <property type="match status" value="1"/>
</dbReference>
<comment type="function">
    <text evidence="8">Produces ATP from ADP in the presence of a proton gradient across the membrane. The V-type alpha chain is a catalytic subunit.</text>
</comment>
<evidence type="ECO:0000256" key="6">
    <source>
        <dbReference type="ARBA" id="ARBA00023065"/>
    </source>
</evidence>
<dbReference type="Gene3D" id="1.10.1140.10">
    <property type="entry name" value="Bovine Mitochondrial F1-atpase, Atp Synthase Beta Chain, Chain D, domain 3"/>
    <property type="match status" value="1"/>
</dbReference>
<dbReference type="RefSeq" id="WP_236100301.1">
    <property type="nucleotide sequence ID" value="NZ_JAKGUD010000018.1"/>
</dbReference>
<dbReference type="PANTHER" id="PTHR43607:SF1">
    <property type="entry name" value="H(+)-TRANSPORTING TWO-SECTOR ATPASE"/>
    <property type="match status" value="1"/>
</dbReference>
<name>A0ABS9EQW4_9BACT</name>
<keyword evidence="8" id="KW-0375">Hydrogen ion transport</keyword>
<dbReference type="Gene3D" id="3.40.50.300">
    <property type="entry name" value="P-loop containing nucleotide triphosphate hydrolases"/>
    <property type="match status" value="1"/>
</dbReference>
<dbReference type="InterPro" id="IPR027417">
    <property type="entry name" value="P-loop_NTPase"/>
</dbReference>
<feature type="domain" description="AAA+ ATPase" evidence="9">
    <location>
        <begin position="230"/>
        <end position="418"/>
    </location>
</feature>
<evidence type="ECO:0000256" key="8">
    <source>
        <dbReference type="HAMAP-Rule" id="MF_00309"/>
    </source>
</evidence>
<evidence type="ECO:0000256" key="7">
    <source>
        <dbReference type="ARBA" id="ARBA00023310"/>
    </source>
</evidence>
<keyword evidence="5 8" id="KW-1278">Translocase</keyword>
<evidence type="ECO:0000256" key="1">
    <source>
        <dbReference type="ARBA" id="ARBA00008936"/>
    </source>
</evidence>
<comment type="caution">
    <text evidence="10">The sequence shown here is derived from an EMBL/GenBank/DDBJ whole genome shotgun (WGS) entry which is preliminary data.</text>
</comment>
<dbReference type="InterPro" id="IPR020003">
    <property type="entry name" value="ATPase_a/bsu_AS"/>
</dbReference>
<evidence type="ECO:0000256" key="5">
    <source>
        <dbReference type="ARBA" id="ARBA00022967"/>
    </source>
</evidence>
<dbReference type="InterPro" id="IPR024034">
    <property type="entry name" value="ATPase_F1/V1_b/a_C"/>
</dbReference>
<dbReference type="Proteomes" id="UP001200430">
    <property type="component" value="Unassembled WGS sequence"/>
</dbReference>
<evidence type="ECO:0000256" key="2">
    <source>
        <dbReference type="ARBA" id="ARBA00022448"/>
    </source>
</evidence>
<comment type="similarity">
    <text evidence="1 8">Belongs to the ATPase alpha/beta chains family.</text>
</comment>
<evidence type="ECO:0000256" key="3">
    <source>
        <dbReference type="ARBA" id="ARBA00022741"/>
    </source>
</evidence>
<dbReference type="InterPro" id="IPR000194">
    <property type="entry name" value="ATPase_F1/V1/A1_a/bsu_nucl-bd"/>
</dbReference>
<dbReference type="EC" id="7.1.2.2" evidence="8"/>
<dbReference type="PANTHER" id="PTHR43607">
    <property type="entry name" value="V-TYPE PROTON ATPASE CATALYTIC SUBUNIT A"/>
    <property type="match status" value="1"/>
</dbReference>
<proteinExistence type="inferred from homology"/>
<dbReference type="CDD" id="cd18111">
    <property type="entry name" value="ATP-synt_V_A-type_alpha_C"/>
    <property type="match status" value="1"/>
</dbReference>
<dbReference type="InterPro" id="IPR023366">
    <property type="entry name" value="ATP_synth_asu-like_sf"/>
</dbReference>
<dbReference type="Gene3D" id="2.40.30.20">
    <property type="match status" value="1"/>
</dbReference>
<dbReference type="SMART" id="SM00382">
    <property type="entry name" value="AAA"/>
    <property type="match status" value="1"/>
</dbReference>
<keyword evidence="4 8" id="KW-0067">ATP-binding</keyword>
<evidence type="ECO:0000256" key="4">
    <source>
        <dbReference type="ARBA" id="ARBA00022840"/>
    </source>
</evidence>
<gene>
    <name evidence="8" type="primary">atpA</name>
    <name evidence="10" type="ORF">L2W38_12210</name>
</gene>
<dbReference type="Pfam" id="PF16886">
    <property type="entry name" value="ATP-synt_ab_Xtn"/>
    <property type="match status" value="1"/>
</dbReference>
<dbReference type="InterPro" id="IPR022878">
    <property type="entry name" value="V-ATPase_asu"/>
</dbReference>
<dbReference type="InterPro" id="IPR036121">
    <property type="entry name" value="ATPase_F1/V1/A1_a/bsu_N_sf"/>
</dbReference>
<reference evidence="10 11" key="1">
    <citation type="submission" date="2022-01" db="EMBL/GenBank/DDBJ databases">
        <title>Dethiosulfovibrio faecalis sp. nov., a novel proteolytic, non-sulfur-reducing bacterium isolated from a marine aquaculture solid waste bioreactor.</title>
        <authorList>
            <person name="Grabowski S."/>
            <person name="Apolinario E."/>
            <person name="Schneider N."/>
            <person name="Marshall C.W."/>
            <person name="Sowers K.R."/>
        </authorList>
    </citation>
    <scope>NUCLEOTIDE SEQUENCE [LARGE SCALE GENOMIC DNA]</scope>
    <source>
        <strain evidence="10 11">DSM 12537</strain>
    </source>
</reference>
<dbReference type="Gene3D" id="2.40.50.100">
    <property type="match status" value="1"/>
</dbReference>
<dbReference type="InterPro" id="IPR003593">
    <property type="entry name" value="AAA+_ATPase"/>
</dbReference>
<dbReference type="HAMAP" id="MF_00309">
    <property type="entry name" value="ATP_synth_A_arch"/>
    <property type="match status" value="1"/>
</dbReference>
<keyword evidence="7 8" id="KW-0066">ATP synthesis</keyword>
<dbReference type="InterPro" id="IPR055190">
    <property type="entry name" value="ATP-synt_VA_C"/>
</dbReference>
<keyword evidence="11" id="KW-1185">Reference proteome</keyword>